<sequence>MASYTANSGRGMSPPDSFFSLFGLQDVELLPGGRYALVVRKENHIELWNVHATTPLWTRFCGRHAVRIMEMVEAVIRVNLGTGASDELFHFQLPDRLSLKERVLGMSGDLLALAVYWCTDPTDFTTDDCEQSEQLSAKGQKLSVNKNKFCPYPRTSEFKKTCSNMFWIMNEDMLTSVHVKYGIQAMRIECVPEVPPRNPCHLNHVHWQLTDASNEASGKSQKRLDPKIPDLAVSVHVFLHQFRLPQDQNFCFWSASVRIPDQTFWHEKGLCAMPQQPRLTLHPRYPVKALMDIMFISQFDYSRISISASYLDSVFAVKFRLCRSEHPAQPRILYSTYAILLINWQQQQYIFIWHPSAPSLSPFTPNITLFPGHLIFTMTCNEVFVYPGTSFASCWRPLTSMVFDDLVDWRSKDVHPAVITRLEDLPIAGPIEKAWPAELTLYQSPLRRDSYKLIVFYSGSTTKHKFPQSFFRVMVTYRFSVVPDTGALARWERTSAVPAGVTIHHRGPLISYTGYGSEYASSATTVVKLRCPSPVDDTARVVLETDEPFCIRVSGYSHACLRLRDGTLVLSYYV</sequence>
<reference evidence="1" key="1">
    <citation type="submission" date="2023-03" db="EMBL/GenBank/DDBJ databases">
        <title>Massive genome expansion in bonnet fungi (Mycena s.s.) driven by repeated elements and novel gene families across ecological guilds.</title>
        <authorList>
            <consortium name="Lawrence Berkeley National Laboratory"/>
            <person name="Harder C.B."/>
            <person name="Miyauchi S."/>
            <person name="Viragh M."/>
            <person name="Kuo A."/>
            <person name="Thoen E."/>
            <person name="Andreopoulos B."/>
            <person name="Lu D."/>
            <person name="Skrede I."/>
            <person name="Drula E."/>
            <person name="Henrissat B."/>
            <person name="Morin E."/>
            <person name="Kohler A."/>
            <person name="Barry K."/>
            <person name="LaButti K."/>
            <person name="Morin E."/>
            <person name="Salamov A."/>
            <person name="Lipzen A."/>
            <person name="Mereny Z."/>
            <person name="Hegedus B."/>
            <person name="Baldrian P."/>
            <person name="Stursova M."/>
            <person name="Weitz H."/>
            <person name="Taylor A."/>
            <person name="Grigoriev I.V."/>
            <person name="Nagy L.G."/>
            <person name="Martin F."/>
            <person name="Kauserud H."/>
        </authorList>
    </citation>
    <scope>NUCLEOTIDE SEQUENCE</scope>
    <source>
        <strain evidence="1">CBHHK188m</strain>
    </source>
</reference>
<keyword evidence="2" id="KW-1185">Reference proteome</keyword>
<organism evidence="1 2">
    <name type="scientific">Mycena maculata</name>
    <dbReference type="NCBI Taxonomy" id="230809"/>
    <lineage>
        <taxon>Eukaryota</taxon>
        <taxon>Fungi</taxon>
        <taxon>Dikarya</taxon>
        <taxon>Basidiomycota</taxon>
        <taxon>Agaricomycotina</taxon>
        <taxon>Agaricomycetes</taxon>
        <taxon>Agaricomycetidae</taxon>
        <taxon>Agaricales</taxon>
        <taxon>Marasmiineae</taxon>
        <taxon>Mycenaceae</taxon>
        <taxon>Mycena</taxon>
    </lineage>
</organism>
<evidence type="ECO:0000313" key="2">
    <source>
        <dbReference type="Proteomes" id="UP001215280"/>
    </source>
</evidence>
<name>A0AAD7MSB1_9AGAR</name>
<gene>
    <name evidence="1" type="ORF">DFH07DRAFT_782193</name>
</gene>
<comment type="caution">
    <text evidence="1">The sequence shown here is derived from an EMBL/GenBank/DDBJ whole genome shotgun (WGS) entry which is preliminary data.</text>
</comment>
<dbReference type="AlphaFoldDB" id="A0AAD7MSB1"/>
<proteinExistence type="predicted"/>
<dbReference type="EMBL" id="JARJLG010000204">
    <property type="protein sequence ID" value="KAJ7728606.1"/>
    <property type="molecule type" value="Genomic_DNA"/>
</dbReference>
<protein>
    <submittedName>
        <fullName evidence="1">Uncharacterized protein</fullName>
    </submittedName>
</protein>
<dbReference type="Proteomes" id="UP001215280">
    <property type="component" value="Unassembled WGS sequence"/>
</dbReference>
<evidence type="ECO:0000313" key="1">
    <source>
        <dbReference type="EMBL" id="KAJ7728606.1"/>
    </source>
</evidence>
<accession>A0AAD7MSB1</accession>